<dbReference type="PANTHER" id="PTHR35011">
    <property type="entry name" value="2,3-DIKETO-L-GULONATE TRAP TRANSPORTER SMALL PERMEASE PROTEIN YIAM"/>
    <property type="match status" value="1"/>
</dbReference>
<evidence type="ECO:0000313" key="12">
    <source>
        <dbReference type="Proteomes" id="UP000031637"/>
    </source>
</evidence>
<dbReference type="GO" id="GO:0005886">
    <property type="term" value="C:plasma membrane"/>
    <property type="evidence" value="ECO:0007669"/>
    <property type="project" value="UniProtKB-SubCell"/>
</dbReference>
<comment type="subcellular location">
    <subcellularLocation>
        <location evidence="1 9">Cell inner membrane</location>
        <topology evidence="1 9">Multi-pass membrane protein</topology>
    </subcellularLocation>
</comment>
<dbReference type="EMBL" id="AP012547">
    <property type="protein sequence ID" value="BAO31321.1"/>
    <property type="molecule type" value="Genomic_DNA"/>
</dbReference>
<feature type="transmembrane region" description="Helical" evidence="9">
    <location>
        <begin position="56"/>
        <end position="72"/>
    </location>
</feature>
<dbReference type="PANTHER" id="PTHR35011:SF10">
    <property type="entry name" value="TRAP TRANSPORTER SMALL PERMEASE PROTEIN"/>
    <property type="match status" value="1"/>
</dbReference>
<reference evidence="11 12" key="1">
    <citation type="journal article" date="2014" name="Syst. Appl. Microbiol.">
        <title>Complete genomes of freshwater sulfur oxidizers Sulfuricella denitrificans skB26 and Sulfuritalea hydrogenivorans sk43H: genetic insights into the sulfur oxidation pathway of betaproteobacteria.</title>
        <authorList>
            <person name="Watanabe T."/>
            <person name="Kojima H."/>
            <person name="Fukui M."/>
        </authorList>
    </citation>
    <scope>NUCLEOTIDE SEQUENCE [LARGE SCALE GENOMIC DNA]</scope>
    <source>
        <strain evidence="11">DSM22779</strain>
    </source>
</reference>
<gene>
    <name evidence="11" type="ORF">SUTH_03551</name>
</gene>
<evidence type="ECO:0000256" key="4">
    <source>
        <dbReference type="ARBA" id="ARBA00022519"/>
    </source>
</evidence>
<dbReference type="InterPro" id="IPR007387">
    <property type="entry name" value="TRAP_DctQ"/>
</dbReference>
<evidence type="ECO:0000256" key="5">
    <source>
        <dbReference type="ARBA" id="ARBA00022692"/>
    </source>
</evidence>
<proteinExistence type="inferred from homology"/>
<dbReference type="AlphaFoldDB" id="W0SKD0"/>
<organism evidence="11 12">
    <name type="scientific">Sulfuritalea hydrogenivorans sk43H</name>
    <dbReference type="NCBI Taxonomy" id="1223802"/>
    <lineage>
        <taxon>Bacteria</taxon>
        <taxon>Pseudomonadati</taxon>
        <taxon>Pseudomonadota</taxon>
        <taxon>Betaproteobacteria</taxon>
        <taxon>Nitrosomonadales</taxon>
        <taxon>Sterolibacteriaceae</taxon>
        <taxon>Sulfuritalea</taxon>
    </lineage>
</organism>
<evidence type="ECO:0000256" key="1">
    <source>
        <dbReference type="ARBA" id="ARBA00004429"/>
    </source>
</evidence>
<comment type="subunit">
    <text evidence="9">The complex comprises the extracytoplasmic solute receptor protein and the two transmembrane proteins.</text>
</comment>
<feature type="transmembrane region" description="Helical" evidence="9">
    <location>
        <begin position="93"/>
        <end position="114"/>
    </location>
</feature>
<keyword evidence="7 9" id="KW-0472">Membrane</keyword>
<dbReference type="STRING" id="1223802.SUTH_03551"/>
<dbReference type="Pfam" id="PF04290">
    <property type="entry name" value="DctQ"/>
    <property type="match status" value="1"/>
</dbReference>
<evidence type="ECO:0000256" key="3">
    <source>
        <dbReference type="ARBA" id="ARBA00022475"/>
    </source>
</evidence>
<evidence type="ECO:0000256" key="2">
    <source>
        <dbReference type="ARBA" id="ARBA00022448"/>
    </source>
</evidence>
<dbReference type="GO" id="GO:0022857">
    <property type="term" value="F:transmembrane transporter activity"/>
    <property type="evidence" value="ECO:0007669"/>
    <property type="project" value="UniProtKB-UniRule"/>
</dbReference>
<comment type="similarity">
    <text evidence="8 9">Belongs to the TRAP transporter small permease family.</text>
</comment>
<feature type="domain" description="Tripartite ATP-independent periplasmic transporters DctQ component" evidence="10">
    <location>
        <begin position="32"/>
        <end position="157"/>
    </location>
</feature>
<evidence type="ECO:0000256" key="7">
    <source>
        <dbReference type="ARBA" id="ARBA00023136"/>
    </source>
</evidence>
<evidence type="ECO:0000256" key="6">
    <source>
        <dbReference type="ARBA" id="ARBA00022989"/>
    </source>
</evidence>
<keyword evidence="12" id="KW-1185">Reference proteome</keyword>
<keyword evidence="4 9" id="KW-0997">Cell inner membrane</keyword>
<evidence type="ECO:0000259" key="10">
    <source>
        <dbReference type="Pfam" id="PF04290"/>
    </source>
</evidence>
<dbReference type="InterPro" id="IPR055348">
    <property type="entry name" value="DctQ"/>
</dbReference>
<evidence type="ECO:0000256" key="8">
    <source>
        <dbReference type="ARBA" id="ARBA00038436"/>
    </source>
</evidence>
<protein>
    <recommendedName>
        <fullName evidence="9">TRAP transporter small permease protein</fullName>
    </recommendedName>
</protein>
<dbReference type="Proteomes" id="UP000031637">
    <property type="component" value="Chromosome"/>
</dbReference>
<dbReference type="KEGG" id="shd:SUTH_03551"/>
<keyword evidence="5 9" id="KW-0812">Transmembrane</keyword>
<comment type="function">
    <text evidence="9">Part of the tripartite ATP-independent periplasmic (TRAP) transport system.</text>
</comment>
<keyword evidence="2 9" id="KW-0813">Transport</keyword>
<evidence type="ECO:0000313" key="11">
    <source>
        <dbReference type="EMBL" id="BAO31321.1"/>
    </source>
</evidence>
<dbReference type="HOGENOM" id="CLU_086356_2_3_4"/>
<keyword evidence="3" id="KW-1003">Cell membrane</keyword>
<feature type="transmembrane region" description="Helical" evidence="9">
    <location>
        <begin position="21"/>
        <end position="44"/>
    </location>
</feature>
<feature type="transmembrane region" description="Helical" evidence="9">
    <location>
        <begin position="134"/>
        <end position="155"/>
    </location>
</feature>
<evidence type="ECO:0000256" key="9">
    <source>
        <dbReference type="RuleBase" id="RU369079"/>
    </source>
</evidence>
<dbReference type="RefSeq" id="WP_148312973.1">
    <property type="nucleotide sequence ID" value="NZ_AP012547.1"/>
</dbReference>
<accession>W0SKD0</accession>
<dbReference type="GO" id="GO:0015740">
    <property type="term" value="P:C4-dicarboxylate transport"/>
    <property type="evidence" value="ECO:0007669"/>
    <property type="project" value="TreeGrafter"/>
</dbReference>
<name>W0SKD0_9PROT</name>
<sequence length="170" mass="19523">MRKLWRQFSRAVTAINTLTGYLSGVLIVICSGVLVFEVVVRYWLNWPTDWEIEMSIMLLIVATFMSAAFTQASRGHVGIEVLDSLLSERANRWRGVVGDILSMAFCLFIAWHAWKFFHEAWADGKMSNTAWAPKLWPAYLFMALGMTMLSLQMLVQLGDQHLHAHREDEE</sequence>
<dbReference type="OrthoDB" id="9179153at2"/>
<keyword evidence="6 9" id="KW-1133">Transmembrane helix</keyword>